<comment type="similarity">
    <text evidence="8">Belongs to the TrpC family.</text>
</comment>
<evidence type="ECO:0000256" key="4">
    <source>
        <dbReference type="ARBA" id="ARBA00022793"/>
    </source>
</evidence>
<feature type="domain" description="Indole-3-glycerol phosphate synthase" evidence="9">
    <location>
        <begin position="8"/>
        <end position="261"/>
    </location>
</feature>
<gene>
    <name evidence="8" type="primary">trpC</name>
    <name evidence="10" type="ordered locus">Ppro_0711</name>
</gene>
<dbReference type="KEGG" id="ppd:Ppro_0711"/>
<dbReference type="Proteomes" id="UP000006732">
    <property type="component" value="Chromosome"/>
</dbReference>
<evidence type="ECO:0000313" key="11">
    <source>
        <dbReference type="Proteomes" id="UP000006732"/>
    </source>
</evidence>
<comment type="catalytic activity">
    <reaction evidence="1 8">
        <text>1-(2-carboxyphenylamino)-1-deoxy-D-ribulose 5-phosphate + H(+) = (1S,2R)-1-C-(indol-3-yl)glycerol 3-phosphate + CO2 + H2O</text>
        <dbReference type="Rhea" id="RHEA:23476"/>
        <dbReference type="ChEBI" id="CHEBI:15377"/>
        <dbReference type="ChEBI" id="CHEBI:15378"/>
        <dbReference type="ChEBI" id="CHEBI:16526"/>
        <dbReference type="ChEBI" id="CHEBI:58613"/>
        <dbReference type="ChEBI" id="CHEBI:58866"/>
        <dbReference type="EC" id="4.1.1.48"/>
    </reaction>
</comment>
<evidence type="ECO:0000256" key="7">
    <source>
        <dbReference type="ARBA" id="ARBA00023239"/>
    </source>
</evidence>
<dbReference type="HOGENOM" id="CLU_034247_2_0_7"/>
<accession>A1ALX2</accession>
<evidence type="ECO:0000259" key="9">
    <source>
        <dbReference type="Pfam" id="PF00218"/>
    </source>
</evidence>
<dbReference type="InterPro" id="IPR011060">
    <property type="entry name" value="RibuloseP-bd_barrel"/>
</dbReference>
<keyword evidence="4 8" id="KW-0210">Decarboxylase</keyword>
<dbReference type="Pfam" id="PF00218">
    <property type="entry name" value="IGPS"/>
    <property type="match status" value="1"/>
</dbReference>
<dbReference type="RefSeq" id="WP_011734654.1">
    <property type="nucleotide sequence ID" value="NC_008609.1"/>
</dbReference>
<dbReference type="GO" id="GO:0000162">
    <property type="term" value="P:L-tryptophan biosynthetic process"/>
    <property type="evidence" value="ECO:0007669"/>
    <property type="project" value="UniProtKB-UniRule"/>
</dbReference>
<dbReference type="eggNOG" id="COG0134">
    <property type="taxonomic scope" value="Bacteria"/>
</dbReference>
<dbReference type="AlphaFoldDB" id="A1ALX2"/>
<dbReference type="UniPathway" id="UPA00035">
    <property type="reaction ID" value="UER00043"/>
</dbReference>
<proteinExistence type="inferred from homology"/>
<name>A1ALX2_PELPD</name>
<evidence type="ECO:0000313" key="10">
    <source>
        <dbReference type="EMBL" id="ABK98342.1"/>
    </source>
</evidence>
<dbReference type="STRING" id="338966.Ppro_0711"/>
<keyword evidence="7 8" id="KW-0456">Lyase</keyword>
<dbReference type="EC" id="4.1.1.48" evidence="8"/>
<dbReference type="Gene3D" id="3.20.20.70">
    <property type="entry name" value="Aldolase class I"/>
    <property type="match status" value="1"/>
</dbReference>
<dbReference type="FunFam" id="3.20.20.70:FF:000024">
    <property type="entry name" value="Indole-3-glycerol phosphate synthase"/>
    <property type="match status" value="1"/>
</dbReference>
<dbReference type="PANTHER" id="PTHR22854">
    <property type="entry name" value="TRYPTOPHAN BIOSYNTHESIS PROTEIN"/>
    <property type="match status" value="1"/>
</dbReference>
<dbReference type="HAMAP" id="MF_00134_B">
    <property type="entry name" value="IGPS_B"/>
    <property type="match status" value="1"/>
</dbReference>
<evidence type="ECO:0000256" key="1">
    <source>
        <dbReference type="ARBA" id="ARBA00001633"/>
    </source>
</evidence>
<keyword evidence="5 8" id="KW-0822">Tryptophan biosynthesis</keyword>
<keyword evidence="6 8" id="KW-0057">Aromatic amino acid biosynthesis</keyword>
<sequence>MNNTPDTLKKIVAHKYEELRDLKAHTALGELRVRARDMAPTHGFEAALRRKKGQGQTAIIAEVKKGSPSRGLIRADFDPLEIARIYETNGATCLSVLTDQHFFMGRLENLTRIRGEVDLPLLRKDFILDPFQIYEARCAGADAILLITAILELPQMIDYITLARDLSLDILLEVHDERELDVALRTDCTLIGVNNRNLRTFTTDLATTGRLASMLPPEHLLVAESGISTRADIERLAADGADAFLIGESLMRETDIGSQLRILLGNR</sequence>
<dbReference type="CDD" id="cd00331">
    <property type="entry name" value="IGPS"/>
    <property type="match status" value="1"/>
</dbReference>
<dbReference type="NCBIfam" id="NF001377">
    <property type="entry name" value="PRK00278.2-4"/>
    <property type="match status" value="1"/>
</dbReference>
<evidence type="ECO:0000256" key="6">
    <source>
        <dbReference type="ARBA" id="ARBA00023141"/>
    </source>
</evidence>
<dbReference type="GO" id="GO:0004640">
    <property type="term" value="F:phosphoribosylanthranilate isomerase activity"/>
    <property type="evidence" value="ECO:0007669"/>
    <property type="project" value="TreeGrafter"/>
</dbReference>
<dbReference type="NCBIfam" id="NF001373">
    <property type="entry name" value="PRK00278.1-6"/>
    <property type="match status" value="1"/>
</dbReference>
<comment type="pathway">
    <text evidence="2 8">Amino-acid biosynthesis; L-tryptophan biosynthesis; L-tryptophan from chorismate: step 4/5.</text>
</comment>
<organism evidence="10 11">
    <name type="scientific">Pelobacter propionicus (strain DSM 2379 / NBRC 103807 / OttBd1)</name>
    <dbReference type="NCBI Taxonomy" id="338966"/>
    <lineage>
        <taxon>Bacteria</taxon>
        <taxon>Pseudomonadati</taxon>
        <taxon>Thermodesulfobacteriota</taxon>
        <taxon>Desulfuromonadia</taxon>
        <taxon>Desulfuromonadales</taxon>
        <taxon>Desulfuromonadaceae</taxon>
        <taxon>Pelobacter</taxon>
    </lineage>
</organism>
<evidence type="ECO:0000256" key="3">
    <source>
        <dbReference type="ARBA" id="ARBA00022605"/>
    </source>
</evidence>
<dbReference type="InterPro" id="IPR013798">
    <property type="entry name" value="Indole-3-glycerol_P_synth_dom"/>
</dbReference>
<dbReference type="OrthoDB" id="9804217at2"/>
<protein>
    <recommendedName>
        <fullName evidence="8">Indole-3-glycerol phosphate synthase</fullName>
        <shortName evidence="8">IGPS</shortName>
        <ecNumber evidence="8">4.1.1.48</ecNumber>
    </recommendedName>
</protein>
<dbReference type="EMBL" id="CP000482">
    <property type="protein sequence ID" value="ABK98342.1"/>
    <property type="molecule type" value="Genomic_DNA"/>
</dbReference>
<dbReference type="PANTHER" id="PTHR22854:SF2">
    <property type="entry name" value="INDOLE-3-GLYCEROL-PHOSPHATE SYNTHASE"/>
    <property type="match status" value="1"/>
</dbReference>
<dbReference type="GO" id="GO:0004425">
    <property type="term" value="F:indole-3-glycerol-phosphate synthase activity"/>
    <property type="evidence" value="ECO:0007669"/>
    <property type="project" value="UniProtKB-UniRule"/>
</dbReference>
<keyword evidence="3 8" id="KW-0028">Amino-acid biosynthesis</keyword>
<dbReference type="InterPro" id="IPR013785">
    <property type="entry name" value="Aldolase_TIM"/>
</dbReference>
<evidence type="ECO:0000256" key="8">
    <source>
        <dbReference type="HAMAP-Rule" id="MF_00134"/>
    </source>
</evidence>
<dbReference type="InterPro" id="IPR045186">
    <property type="entry name" value="Indole-3-glycerol_P_synth"/>
</dbReference>
<evidence type="ECO:0000256" key="2">
    <source>
        <dbReference type="ARBA" id="ARBA00004696"/>
    </source>
</evidence>
<reference evidence="10 11" key="1">
    <citation type="submission" date="2006-10" db="EMBL/GenBank/DDBJ databases">
        <title>Complete sequence of chromosome of Pelobacter propionicus DSM 2379.</title>
        <authorList>
            <consortium name="US DOE Joint Genome Institute"/>
            <person name="Copeland A."/>
            <person name="Lucas S."/>
            <person name="Lapidus A."/>
            <person name="Barry K."/>
            <person name="Detter J.C."/>
            <person name="Glavina del Rio T."/>
            <person name="Hammon N."/>
            <person name="Israni S."/>
            <person name="Dalin E."/>
            <person name="Tice H."/>
            <person name="Pitluck S."/>
            <person name="Saunders E."/>
            <person name="Brettin T."/>
            <person name="Bruce D."/>
            <person name="Han C."/>
            <person name="Tapia R."/>
            <person name="Schmutz J."/>
            <person name="Larimer F."/>
            <person name="Land M."/>
            <person name="Hauser L."/>
            <person name="Kyrpides N."/>
            <person name="Kim E."/>
            <person name="Lovley D."/>
            <person name="Richardson P."/>
        </authorList>
    </citation>
    <scope>NUCLEOTIDE SEQUENCE [LARGE SCALE GENOMIC DNA]</scope>
    <source>
        <strain evidence="11">DSM 2379 / NBRC 103807 / OttBd1</strain>
    </source>
</reference>
<evidence type="ECO:0000256" key="5">
    <source>
        <dbReference type="ARBA" id="ARBA00022822"/>
    </source>
</evidence>
<keyword evidence="11" id="KW-1185">Reference proteome</keyword>
<dbReference type="SUPFAM" id="SSF51366">
    <property type="entry name" value="Ribulose-phoshate binding barrel"/>
    <property type="match status" value="1"/>
</dbReference>
<dbReference type="HAMAP" id="MF_00134_A">
    <property type="entry name" value="IGPS_A"/>
    <property type="match status" value="1"/>
</dbReference>